<dbReference type="Gene3D" id="2.60.120.200">
    <property type="match status" value="1"/>
</dbReference>
<comment type="subcellular location">
    <subcellularLocation>
        <location evidence="1">Cytoplasm</location>
        <location evidence="1">Cytoskeleton</location>
    </subcellularLocation>
</comment>
<dbReference type="InterPro" id="IPR001220">
    <property type="entry name" value="Legume_lectin_dom"/>
</dbReference>
<dbReference type="Pfam" id="PF00139">
    <property type="entry name" value="Lectin_legB"/>
    <property type="match status" value="1"/>
</dbReference>
<dbReference type="Gene3D" id="3.90.640.10">
    <property type="entry name" value="Actin, Chain A, domain 4"/>
    <property type="match status" value="1"/>
</dbReference>
<dbReference type="GO" id="GO:0016787">
    <property type="term" value="F:hydrolase activity"/>
    <property type="evidence" value="ECO:0007669"/>
    <property type="project" value="UniProtKB-KW"/>
</dbReference>
<dbReference type="OrthoDB" id="5132116at2759"/>
<keyword evidence="5" id="KW-0547">Nucleotide-binding</keyword>
<evidence type="ECO:0000256" key="2">
    <source>
        <dbReference type="ARBA" id="ARBA00006752"/>
    </source>
</evidence>
<dbReference type="Proteomes" id="UP000326396">
    <property type="component" value="Linkage Group LG5"/>
</dbReference>
<evidence type="ECO:0000313" key="12">
    <source>
        <dbReference type="EMBL" id="KAD3640357.1"/>
    </source>
</evidence>
<dbReference type="SUPFAM" id="SSF53067">
    <property type="entry name" value="Actin-like ATPase domain"/>
    <property type="match status" value="2"/>
</dbReference>
<evidence type="ECO:0000256" key="3">
    <source>
        <dbReference type="ARBA" id="ARBA00022490"/>
    </source>
</evidence>
<organism evidence="12 13">
    <name type="scientific">Mikania micrantha</name>
    <name type="common">bitter vine</name>
    <dbReference type="NCBI Taxonomy" id="192012"/>
    <lineage>
        <taxon>Eukaryota</taxon>
        <taxon>Viridiplantae</taxon>
        <taxon>Streptophyta</taxon>
        <taxon>Embryophyta</taxon>
        <taxon>Tracheophyta</taxon>
        <taxon>Spermatophyta</taxon>
        <taxon>Magnoliopsida</taxon>
        <taxon>eudicotyledons</taxon>
        <taxon>Gunneridae</taxon>
        <taxon>Pentapetalae</taxon>
        <taxon>asterids</taxon>
        <taxon>campanulids</taxon>
        <taxon>Asterales</taxon>
        <taxon>Asteraceae</taxon>
        <taxon>Asteroideae</taxon>
        <taxon>Heliantheae alliance</taxon>
        <taxon>Eupatorieae</taxon>
        <taxon>Mikania</taxon>
    </lineage>
</organism>
<dbReference type="SMART" id="SM00268">
    <property type="entry name" value="ACTIN"/>
    <property type="match status" value="1"/>
</dbReference>
<comment type="similarity">
    <text evidence="2 10">Belongs to the actin family.</text>
</comment>
<keyword evidence="8" id="KW-0206">Cytoskeleton</keyword>
<evidence type="ECO:0000256" key="4">
    <source>
        <dbReference type="ARBA" id="ARBA00022734"/>
    </source>
</evidence>
<evidence type="ECO:0000256" key="6">
    <source>
        <dbReference type="ARBA" id="ARBA00022801"/>
    </source>
</evidence>
<proteinExistence type="inferred from homology"/>
<evidence type="ECO:0000256" key="1">
    <source>
        <dbReference type="ARBA" id="ARBA00004245"/>
    </source>
</evidence>
<dbReference type="InterPro" id="IPR043129">
    <property type="entry name" value="ATPase_NBD"/>
</dbReference>
<evidence type="ECO:0000256" key="5">
    <source>
        <dbReference type="ARBA" id="ARBA00022741"/>
    </source>
</evidence>
<keyword evidence="3" id="KW-0963">Cytoplasm</keyword>
<sequence length="371" mass="41134">MAQIMFETFNAPAMHLAMQAVLSLYASGRITGMMLDSGDGVSHVVPIYEGYALPHAIHSLDLGGRDLTESLMRILSGRGYLFTTIAEREIIRDMKEKLAYVALDYEQELETAQSSYTSVEKSYELPDGEVITIGTERFRCAEVLFRPSLMGVETSGIHEMTYKSIMKSDVDLRKELYENIVLSGGSTLLPGFSDRMRKEIMALAPSDMAVKVVAPPERKYSAWIGGSILASLSNFQQLCGTGLLDQSSPLNSGLLPASLADHHIGCFHTGPSNHIDSDHAVMFRKRFNLWDGDTTTNTTGEGLAFLIAPTIDIPGSSYGQYLGITNQTLGSQWHHYHRARYREATLRCRQQPHRAKHPLDQICGLRITNSI</sequence>
<dbReference type="AlphaFoldDB" id="A0A5N6MLC4"/>
<dbReference type="SUPFAM" id="SSF49899">
    <property type="entry name" value="Concanavalin A-like lectins/glucanases"/>
    <property type="match status" value="1"/>
</dbReference>
<dbReference type="PANTHER" id="PTHR11937">
    <property type="entry name" value="ACTIN"/>
    <property type="match status" value="1"/>
</dbReference>
<comment type="caution">
    <text evidence="12">The sequence shown here is derived from an EMBL/GenBank/DDBJ whole genome shotgun (WGS) entry which is preliminary data.</text>
</comment>
<dbReference type="PRINTS" id="PR00190">
    <property type="entry name" value="ACTIN"/>
</dbReference>
<dbReference type="GO" id="GO:0005856">
    <property type="term" value="C:cytoskeleton"/>
    <property type="evidence" value="ECO:0007669"/>
    <property type="project" value="UniProtKB-SubCell"/>
</dbReference>
<evidence type="ECO:0000313" key="13">
    <source>
        <dbReference type="Proteomes" id="UP000326396"/>
    </source>
</evidence>
<dbReference type="Gene3D" id="3.30.420.40">
    <property type="match status" value="1"/>
</dbReference>
<evidence type="ECO:0000256" key="10">
    <source>
        <dbReference type="RuleBase" id="RU000487"/>
    </source>
</evidence>
<reference evidence="12 13" key="1">
    <citation type="submission" date="2019-05" db="EMBL/GenBank/DDBJ databases">
        <title>Mikania micrantha, genome provides insights into the molecular mechanism of rapid growth.</title>
        <authorList>
            <person name="Liu B."/>
        </authorList>
    </citation>
    <scope>NUCLEOTIDE SEQUENCE [LARGE SCALE GENOMIC DNA]</scope>
    <source>
        <strain evidence="12">NLD-2019</strain>
        <tissue evidence="12">Leaf</tissue>
    </source>
</reference>
<dbReference type="GO" id="GO:0005524">
    <property type="term" value="F:ATP binding"/>
    <property type="evidence" value="ECO:0007669"/>
    <property type="project" value="UniProtKB-KW"/>
</dbReference>
<evidence type="ECO:0000259" key="11">
    <source>
        <dbReference type="Pfam" id="PF00139"/>
    </source>
</evidence>
<keyword evidence="13" id="KW-1185">Reference proteome</keyword>
<dbReference type="InterPro" id="IPR004000">
    <property type="entry name" value="Actin"/>
</dbReference>
<keyword evidence="7" id="KW-0067">ATP-binding</keyword>
<keyword evidence="4" id="KW-0430">Lectin</keyword>
<protein>
    <recommendedName>
        <fullName evidence="11">Legume lectin domain-containing protein</fullName>
    </recommendedName>
</protein>
<dbReference type="GO" id="GO:0030246">
    <property type="term" value="F:carbohydrate binding"/>
    <property type="evidence" value="ECO:0007669"/>
    <property type="project" value="UniProtKB-KW"/>
</dbReference>
<dbReference type="Pfam" id="PF00022">
    <property type="entry name" value="Actin"/>
    <property type="match status" value="1"/>
</dbReference>
<dbReference type="EMBL" id="SZYD01000015">
    <property type="protein sequence ID" value="KAD3640357.1"/>
    <property type="molecule type" value="Genomic_DNA"/>
</dbReference>
<dbReference type="InterPro" id="IPR013320">
    <property type="entry name" value="ConA-like_dom_sf"/>
</dbReference>
<name>A0A5N6MLC4_9ASTR</name>
<gene>
    <name evidence="12" type="ORF">E3N88_29580</name>
</gene>
<evidence type="ECO:0000256" key="7">
    <source>
        <dbReference type="ARBA" id="ARBA00022840"/>
    </source>
</evidence>
<dbReference type="FunFam" id="3.90.640.10:FF:000047">
    <property type="entry name" value="Actin, alpha skeletal muscle"/>
    <property type="match status" value="1"/>
</dbReference>
<keyword evidence="6" id="KW-0378">Hydrolase</keyword>
<feature type="domain" description="Legume lectin" evidence="11">
    <location>
        <begin position="283"/>
        <end position="329"/>
    </location>
</feature>
<evidence type="ECO:0000256" key="9">
    <source>
        <dbReference type="ARBA" id="ARBA00049360"/>
    </source>
</evidence>
<dbReference type="FunFam" id="3.30.420.40:FF:000218">
    <property type="entry name" value="actin, alpha sarcomeric/skeletal-like"/>
    <property type="match status" value="1"/>
</dbReference>
<comment type="catalytic activity">
    <reaction evidence="9">
        <text>ATP + H2O = ADP + phosphate + H(+)</text>
        <dbReference type="Rhea" id="RHEA:13065"/>
        <dbReference type="ChEBI" id="CHEBI:15377"/>
        <dbReference type="ChEBI" id="CHEBI:15378"/>
        <dbReference type="ChEBI" id="CHEBI:30616"/>
        <dbReference type="ChEBI" id="CHEBI:43474"/>
        <dbReference type="ChEBI" id="CHEBI:456216"/>
    </reaction>
</comment>
<accession>A0A5N6MLC4</accession>
<evidence type="ECO:0000256" key="8">
    <source>
        <dbReference type="ARBA" id="ARBA00023212"/>
    </source>
</evidence>